<evidence type="ECO:0000313" key="1">
    <source>
        <dbReference type="EMBL" id="RDE07402.1"/>
    </source>
</evidence>
<keyword evidence="2" id="KW-1185">Reference proteome</keyword>
<dbReference type="AlphaFoldDB" id="A0A369W2A1"/>
<name>A0A369W2A1_9SPHN</name>
<evidence type="ECO:0000313" key="2">
    <source>
        <dbReference type="Proteomes" id="UP000253918"/>
    </source>
</evidence>
<proteinExistence type="predicted"/>
<dbReference type="Proteomes" id="UP000253918">
    <property type="component" value="Unassembled WGS sequence"/>
</dbReference>
<sequence length="292" mass="31941">MDRILFGDNQFFGINHMSEDKARQQAMRFADLSAIVSTIADARDAGIRTFMCTTHERIGQVAEIVRRNPGEWGDFAFYPCMPYAHKYANAITEHGYLEAIRRFLPEGGLFDAALRGGKALLTRDAEKMATLLIDAEMKPYAGLSTPVVFLQNVVTDLLLGLGYDNAFRVFADHVRKRYNAEPGFITMNLPALLPVLRSVGVDNPIVCANVNKAGFRMSGGIEAYRQATRAHPARVIAMSPLASGALPAAEAIEWVTGERYVEAILFGASSAANIRNTVDLIRSSDARLAVAA</sequence>
<protein>
    <submittedName>
        <fullName evidence="1">Uncharacterized protein</fullName>
    </submittedName>
</protein>
<dbReference type="OrthoDB" id="5043675at2"/>
<organism evidence="1 2">
    <name type="scientific">Sphingomonas aracearum</name>
    <dbReference type="NCBI Taxonomy" id="2283317"/>
    <lineage>
        <taxon>Bacteria</taxon>
        <taxon>Pseudomonadati</taxon>
        <taxon>Pseudomonadota</taxon>
        <taxon>Alphaproteobacteria</taxon>
        <taxon>Sphingomonadales</taxon>
        <taxon>Sphingomonadaceae</taxon>
        <taxon>Sphingomonas</taxon>
    </lineage>
</organism>
<reference evidence="1 2" key="1">
    <citation type="submission" date="2018-07" db="EMBL/GenBank/DDBJ databases">
        <title>a novel species of Sphingomonas isolated from the rhizosphere soil of Araceae plant.</title>
        <authorList>
            <person name="Zhiyong W."/>
            <person name="Qinglan Z."/>
            <person name="Zhiwei F."/>
            <person name="Ding X."/>
            <person name="Gejiao W."/>
            <person name="Shixue Z."/>
        </authorList>
    </citation>
    <scope>NUCLEOTIDE SEQUENCE [LARGE SCALE GENOMIC DNA]</scope>
    <source>
        <strain evidence="1 2">WZY 27</strain>
    </source>
</reference>
<dbReference type="RefSeq" id="WP_114686982.1">
    <property type="nucleotide sequence ID" value="NZ_QQNB01000001.1"/>
</dbReference>
<comment type="caution">
    <text evidence="1">The sequence shown here is derived from an EMBL/GenBank/DDBJ whole genome shotgun (WGS) entry which is preliminary data.</text>
</comment>
<gene>
    <name evidence="1" type="ORF">DVW87_00785</name>
</gene>
<accession>A0A369W2A1</accession>
<dbReference type="EMBL" id="QQNB01000001">
    <property type="protein sequence ID" value="RDE07402.1"/>
    <property type="molecule type" value="Genomic_DNA"/>
</dbReference>